<dbReference type="InterPro" id="IPR011009">
    <property type="entry name" value="Kinase-like_dom_sf"/>
</dbReference>
<dbReference type="Pfam" id="PF01476">
    <property type="entry name" value="LysM"/>
    <property type="match status" value="1"/>
</dbReference>
<dbReference type="KEGG" id="atr:18439641"/>
<evidence type="ECO:0000313" key="5">
    <source>
        <dbReference type="Proteomes" id="UP000017836"/>
    </source>
</evidence>
<dbReference type="Pfam" id="PF23446">
    <property type="entry name" value="LysM1_NFP_LYK"/>
    <property type="match status" value="1"/>
</dbReference>
<dbReference type="AlphaFoldDB" id="W1PVX0"/>
<dbReference type="InterPro" id="IPR036779">
    <property type="entry name" value="LysM_dom_sf"/>
</dbReference>
<gene>
    <name evidence="4" type="ORF">AMTR_s00022p00064170</name>
</gene>
<dbReference type="InterPro" id="IPR000719">
    <property type="entry name" value="Prot_kinase_dom"/>
</dbReference>
<proteinExistence type="predicted"/>
<dbReference type="Gene3D" id="3.10.350.10">
    <property type="entry name" value="LysM domain"/>
    <property type="match status" value="1"/>
</dbReference>
<name>W1PVX0_AMBTC</name>
<dbReference type="PROSITE" id="PS51782">
    <property type="entry name" value="LYSM"/>
    <property type="match status" value="1"/>
</dbReference>
<dbReference type="InterPro" id="IPR001245">
    <property type="entry name" value="Ser-Thr/Tyr_kinase_cat_dom"/>
</dbReference>
<dbReference type="Gene3D" id="3.30.200.20">
    <property type="entry name" value="Phosphorylase Kinase, domain 1"/>
    <property type="match status" value="1"/>
</dbReference>
<dbReference type="PANTHER" id="PTHR45927">
    <property type="entry name" value="LYSM-DOMAIN RECEPTOR-LIKE KINASE-RELATED"/>
    <property type="match status" value="1"/>
</dbReference>
<keyword evidence="1" id="KW-0472">Membrane</keyword>
<dbReference type="GO" id="GO:0004672">
    <property type="term" value="F:protein kinase activity"/>
    <property type="evidence" value="ECO:0007669"/>
    <property type="project" value="InterPro"/>
</dbReference>
<dbReference type="GO" id="GO:0005524">
    <property type="term" value="F:ATP binding"/>
    <property type="evidence" value="ECO:0007669"/>
    <property type="project" value="InterPro"/>
</dbReference>
<organism evidence="4 5">
    <name type="scientific">Amborella trichopoda</name>
    <dbReference type="NCBI Taxonomy" id="13333"/>
    <lineage>
        <taxon>Eukaryota</taxon>
        <taxon>Viridiplantae</taxon>
        <taxon>Streptophyta</taxon>
        <taxon>Embryophyta</taxon>
        <taxon>Tracheophyta</taxon>
        <taxon>Spermatophyta</taxon>
        <taxon>Magnoliopsida</taxon>
        <taxon>Amborellales</taxon>
        <taxon>Amborellaceae</taxon>
        <taxon>Amborella</taxon>
    </lineage>
</organism>
<reference evidence="5" key="1">
    <citation type="journal article" date="2013" name="Science">
        <title>The Amborella genome and the evolution of flowering plants.</title>
        <authorList>
            <consortium name="Amborella Genome Project"/>
        </authorList>
    </citation>
    <scope>NUCLEOTIDE SEQUENCE [LARGE SCALE GENOMIC DNA]</scope>
</reference>
<feature type="domain" description="Protein kinase" evidence="2">
    <location>
        <begin position="345"/>
        <end position="639"/>
    </location>
</feature>
<evidence type="ECO:0000313" key="4">
    <source>
        <dbReference type="EMBL" id="ERN11445.1"/>
    </source>
</evidence>
<dbReference type="InterPro" id="IPR052611">
    <property type="entry name" value="Plant_RLK_LysM"/>
</dbReference>
<feature type="domain" description="LysM" evidence="3">
    <location>
        <begin position="198"/>
        <end position="245"/>
    </location>
</feature>
<sequence>MLSKGSKLFKTVSFAMASTVEINRAFLCLICVSLIFMREAQSLFSCDGNSIEASSYQCNPYESPDNCNTFAVFYGNPNLLSLTNLSSYLNLNRTQIMEANDLPANSELLERDQPLLIPLECRCSGGFFSAQTVKTTVKDDTFSSIAASLEGLTTCKAITESNPKLSPWLLKTGTKVMVPLRCACPNFSQLNQGMKFLISYPVHGRETVYGLASAFNVTVETIASANNISGEFKPDGLVSNSTVFIPLSKKPTLKKATESISIMGPTQMSLKRERKKRIKLYIVVSCVSIVAILAIIGGILMVRLKRKKKPAVESKTGDLELQISRTPKNLTEVSQEAQEKKSLDKPEMVLINTFSLEDLRKATENFNPSNLIEGSVFHALLNGKNLAIKKIKPESVANINLKFLQSINHPNLVKLIGSCTGNGIHSYLVFDYAKNGSLKDWLHGGLAIKNQFIASCYCFLTWKQRLKICLNVAQGLQFIHSYLRPGFVHKHLTSRTILLDEEFNAKIAGFGLAECSNRSEGSSEISSYLAPEFVSHHKIAPSIDIFAFGVILIEVLSGTKPESRAKEGESVPLSERINSALLSDDVESEIREWVDTAFGEDYSYNAALSLANLAKSCVEEDPCLRPSSEEIVEKLSKMVEELPDEEKASSFGSCSKIKTKDALNMDV</sequence>
<accession>W1PVX0</accession>
<dbReference type="GO" id="GO:0005886">
    <property type="term" value="C:plasma membrane"/>
    <property type="evidence" value="ECO:0007669"/>
    <property type="project" value="UniProtKB-ARBA"/>
</dbReference>
<dbReference type="Gramene" id="ERN11445">
    <property type="protein sequence ID" value="ERN11445"/>
    <property type="gene ID" value="AMTR_s00022p00064170"/>
</dbReference>
<evidence type="ECO:0000256" key="1">
    <source>
        <dbReference type="SAM" id="Phobius"/>
    </source>
</evidence>
<dbReference type="InterPro" id="IPR018392">
    <property type="entry name" value="LysM"/>
</dbReference>
<dbReference type="PANTHER" id="PTHR45927:SF13">
    <property type="entry name" value="PROTEIN LYK2"/>
    <property type="match status" value="1"/>
</dbReference>
<dbReference type="Pfam" id="PF23472">
    <property type="entry name" value="LysM2_CERK1_LYK3_4_5"/>
    <property type="match status" value="1"/>
</dbReference>
<dbReference type="InterPro" id="IPR056562">
    <property type="entry name" value="LysM2_CERK1_LYK3_4_5"/>
</dbReference>
<dbReference type="HOGENOM" id="CLU_000288_99_1_1"/>
<dbReference type="Proteomes" id="UP000017836">
    <property type="component" value="Unassembled WGS sequence"/>
</dbReference>
<dbReference type="eggNOG" id="KOG1187">
    <property type="taxonomic scope" value="Eukaryota"/>
</dbReference>
<dbReference type="EMBL" id="KI392687">
    <property type="protein sequence ID" value="ERN11445.1"/>
    <property type="molecule type" value="Genomic_DNA"/>
</dbReference>
<evidence type="ECO:0008006" key="6">
    <source>
        <dbReference type="Google" id="ProtNLM"/>
    </source>
</evidence>
<keyword evidence="1" id="KW-1133">Transmembrane helix</keyword>
<feature type="transmembrane region" description="Helical" evidence="1">
    <location>
        <begin position="280"/>
        <end position="302"/>
    </location>
</feature>
<dbReference type="OMA" id="NFGMAKC"/>
<dbReference type="SMART" id="SM00257">
    <property type="entry name" value="LysM"/>
    <property type="match status" value="2"/>
</dbReference>
<dbReference type="Gene3D" id="1.10.510.10">
    <property type="entry name" value="Transferase(Phosphotransferase) domain 1"/>
    <property type="match status" value="1"/>
</dbReference>
<dbReference type="SUPFAM" id="SSF56112">
    <property type="entry name" value="Protein kinase-like (PK-like)"/>
    <property type="match status" value="1"/>
</dbReference>
<protein>
    <recommendedName>
        <fullName evidence="6">Protein kinase domain-containing protein</fullName>
    </recommendedName>
</protein>
<evidence type="ECO:0000259" key="3">
    <source>
        <dbReference type="PROSITE" id="PS51782"/>
    </source>
</evidence>
<keyword evidence="5" id="KW-1185">Reference proteome</keyword>
<evidence type="ECO:0000259" key="2">
    <source>
        <dbReference type="PROSITE" id="PS50011"/>
    </source>
</evidence>
<dbReference type="OrthoDB" id="4062651at2759"/>
<keyword evidence="1" id="KW-0812">Transmembrane</keyword>
<dbReference type="InterPro" id="IPR056561">
    <property type="entry name" value="NFP_LYK_LysM1"/>
</dbReference>
<dbReference type="Pfam" id="PF07714">
    <property type="entry name" value="PK_Tyr_Ser-Thr"/>
    <property type="match status" value="1"/>
</dbReference>
<dbReference type="PROSITE" id="PS50011">
    <property type="entry name" value="PROTEIN_KINASE_DOM"/>
    <property type="match status" value="1"/>
</dbReference>